<feature type="domain" description="POTRA" evidence="3">
    <location>
        <begin position="16"/>
        <end position="83"/>
    </location>
</feature>
<dbReference type="InterPro" id="IPR034746">
    <property type="entry name" value="POTRA"/>
</dbReference>
<feature type="non-terminal residue" evidence="4">
    <location>
        <position position="285"/>
    </location>
</feature>
<reference evidence="4" key="1">
    <citation type="submission" date="2018-05" db="EMBL/GenBank/DDBJ databases">
        <authorList>
            <person name="Lanie J.A."/>
            <person name="Ng W.-L."/>
            <person name="Kazmierczak K.M."/>
            <person name="Andrzejewski T.M."/>
            <person name="Davidsen T.M."/>
            <person name="Wayne K.J."/>
            <person name="Tettelin H."/>
            <person name="Glass J.I."/>
            <person name="Rusch D."/>
            <person name="Podicherti R."/>
            <person name="Tsui H.-C.T."/>
            <person name="Winkler M.E."/>
        </authorList>
    </citation>
    <scope>NUCLEOTIDE SEQUENCE</scope>
</reference>
<feature type="domain" description="POTRA" evidence="3">
    <location>
        <begin position="84"/>
        <end position="164"/>
    </location>
</feature>
<evidence type="ECO:0000313" key="4">
    <source>
        <dbReference type="EMBL" id="SVC43862.1"/>
    </source>
</evidence>
<evidence type="ECO:0000256" key="1">
    <source>
        <dbReference type="ARBA" id="ARBA00004370"/>
    </source>
</evidence>
<sequence length="285" mass="32112">MLYLFYSPNVLADEKWVIGDIRISGLQRVSAGSIFAVIPAEVGDQIDNYDIRDVAKALFKTGQFDDIQMGREDNTLIISLVERPSISSIELEGNKAIKSEDLLRGLKEAGLSQGQVYKRSILNGLALEIQRQYIAQGRYGALVQVKTESKPRNRVELRIEIEEGEVAVIKNINIVGNHTFPDKEVLKDFELSSGGWFSFFTNDNRYSREKLKGDIETLTSFYKDKGYVEFTLNSSQVAISEDKKSVYITLNIKEGNIFIVNDISIAGDIPIDESFLRSLILIKEQ</sequence>
<dbReference type="InterPro" id="IPR010827">
    <property type="entry name" value="BamA/TamA_POTRA"/>
</dbReference>
<protein>
    <recommendedName>
        <fullName evidence="3">POTRA domain-containing protein</fullName>
    </recommendedName>
</protein>
<keyword evidence="2" id="KW-0472">Membrane</keyword>
<dbReference type="AlphaFoldDB" id="A0A382M901"/>
<dbReference type="GO" id="GO:0019867">
    <property type="term" value="C:outer membrane"/>
    <property type="evidence" value="ECO:0007669"/>
    <property type="project" value="InterPro"/>
</dbReference>
<gene>
    <name evidence="4" type="ORF">METZ01_LOCUS296716</name>
</gene>
<organism evidence="4">
    <name type="scientific">marine metagenome</name>
    <dbReference type="NCBI Taxonomy" id="408172"/>
    <lineage>
        <taxon>unclassified sequences</taxon>
        <taxon>metagenomes</taxon>
        <taxon>ecological metagenomes</taxon>
    </lineage>
</organism>
<evidence type="ECO:0000256" key="2">
    <source>
        <dbReference type="ARBA" id="ARBA00023136"/>
    </source>
</evidence>
<dbReference type="EMBL" id="UINC01091245">
    <property type="protein sequence ID" value="SVC43862.1"/>
    <property type="molecule type" value="Genomic_DNA"/>
</dbReference>
<dbReference type="Pfam" id="PF07244">
    <property type="entry name" value="POTRA"/>
    <property type="match status" value="2"/>
</dbReference>
<accession>A0A382M901</accession>
<name>A0A382M901_9ZZZZ</name>
<feature type="domain" description="POTRA" evidence="3">
    <location>
        <begin position="167"/>
        <end position="255"/>
    </location>
</feature>
<proteinExistence type="predicted"/>
<dbReference type="PROSITE" id="PS51779">
    <property type="entry name" value="POTRA"/>
    <property type="match status" value="3"/>
</dbReference>
<comment type="subcellular location">
    <subcellularLocation>
        <location evidence="1">Membrane</location>
    </subcellularLocation>
</comment>
<dbReference type="Gene3D" id="3.10.20.310">
    <property type="entry name" value="membrane protein fhac"/>
    <property type="match status" value="3"/>
</dbReference>
<evidence type="ECO:0000259" key="3">
    <source>
        <dbReference type="PROSITE" id="PS51779"/>
    </source>
</evidence>